<dbReference type="InterPro" id="IPR037523">
    <property type="entry name" value="VOC_core"/>
</dbReference>
<name>A0A7W9GDJ1_9ACTN</name>
<evidence type="ECO:0000313" key="3">
    <source>
        <dbReference type="Proteomes" id="UP000579153"/>
    </source>
</evidence>
<accession>A0A7W9GDJ1</accession>
<dbReference type="GO" id="GO:0051213">
    <property type="term" value="F:dioxygenase activity"/>
    <property type="evidence" value="ECO:0007669"/>
    <property type="project" value="UniProtKB-KW"/>
</dbReference>
<keyword evidence="2" id="KW-0223">Dioxygenase</keyword>
<dbReference type="Proteomes" id="UP000579153">
    <property type="component" value="Unassembled WGS sequence"/>
</dbReference>
<dbReference type="SUPFAM" id="SSF54593">
    <property type="entry name" value="Glyoxalase/Bleomycin resistance protein/Dihydroxybiphenyl dioxygenase"/>
    <property type="match status" value="1"/>
</dbReference>
<feature type="domain" description="VOC" evidence="1">
    <location>
        <begin position="3"/>
        <end position="125"/>
    </location>
</feature>
<dbReference type="RefSeq" id="WP_185074971.1">
    <property type="nucleotide sequence ID" value="NZ_JACHMB010000001.1"/>
</dbReference>
<gene>
    <name evidence="2" type="ORF">HD596_008482</name>
</gene>
<dbReference type="GO" id="GO:0016829">
    <property type="term" value="F:lyase activity"/>
    <property type="evidence" value="ECO:0007669"/>
    <property type="project" value="UniProtKB-KW"/>
</dbReference>
<dbReference type="InterPro" id="IPR029068">
    <property type="entry name" value="Glyas_Bleomycin-R_OHBP_Dase"/>
</dbReference>
<keyword evidence="2" id="KW-0456">Lyase</keyword>
<keyword evidence="3" id="KW-1185">Reference proteome</keyword>
<reference evidence="2 3" key="1">
    <citation type="submission" date="2020-08" db="EMBL/GenBank/DDBJ databases">
        <title>Sequencing the genomes of 1000 actinobacteria strains.</title>
        <authorList>
            <person name="Klenk H.-P."/>
        </authorList>
    </citation>
    <scope>NUCLEOTIDE SEQUENCE [LARGE SCALE GENOMIC DNA]</scope>
    <source>
        <strain evidence="2 3">DSM 45507</strain>
    </source>
</reference>
<sequence>MSAYYHVCFTVPDLQAAMRDLSSAAAVTWHDPRDGRIGDWDYRIVFSTDGPAFIELIEAAPGGPWGDTSRPRFHHLGFWTSDLVAGAERLATAGFPESFSGCPYGRQFAYHRLDSIGADIELVDMRQQAAFLQTWHPGGLSMPPIEEA</sequence>
<comment type="caution">
    <text evidence="2">The sequence shown here is derived from an EMBL/GenBank/DDBJ whole genome shotgun (WGS) entry which is preliminary data.</text>
</comment>
<keyword evidence="2" id="KW-0560">Oxidoreductase</keyword>
<dbReference type="PROSITE" id="PS51819">
    <property type="entry name" value="VOC"/>
    <property type="match status" value="1"/>
</dbReference>
<dbReference type="AlphaFoldDB" id="A0A7W9GDJ1"/>
<evidence type="ECO:0000313" key="2">
    <source>
        <dbReference type="EMBL" id="MBB5781726.1"/>
    </source>
</evidence>
<dbReference type="Gene3D" id="3.10.180.10">
    <property type="entry name" value="2,3-Dihydroxybiphenyl 1,2-Dioxygenase, domain 1"/>
    <property type="match status" value="1"/>
</dbReference>
<evidence type="ECO:0000259" key="1">
    <source>
        <dbReference type="PROSITE" id="PS51819"/>
    </source>
</evidence>
<organism evidence="2 3">
    <name type="scientific">Nonomuraea jabiensis</name>
    <dbReference type="NCBI Taxonomy" id="882448"/>
    <lineage>
        <taxon>Bacteria</taxon>
        <taxon>Bacillati</taxon>
        <taxon>Actinomycetota</taxon>
        <taxon>Actinomycetes</taxon>
        <taxon>Streptosporangiales</taxon>
        <taxon>Streptosporangiaceae</taxon>
        <taxon>Nonomuraea</taxon>
    </lineage>
</organism>
<dbReference type="EMBL" id="JACHMB010000001">
    <property type="protein sequence ID" value="MBB5781726.1"/>
    <property type="molecule type" value="Genomic_DNA"/>
</dbReference>
<protein>
    <submittedName>
        <fullName evidence="2">Catechol 2,3-dioxygenase-like lactoylglutathione lyase family enzyme</fullName>
    </submittedName>
</protein>
<proteinExistence type="predicted"/>
<dbReference type="Pfam" id="PF13669">
    <property type="entry name" value="Glyoxalase_4"/>
    <property type="match status" value="1"/>
</dbReference>